<evidence type="ECO:0000313" key="1">
    <source>
        <dbReference type="EMBL" id="CBI11518.1"/>
    </source>
</evidence>
<dbReference type="Pfam" id="PF07485">
    <property type="entry name" value="DUF1529"/>
    <property type="match status" value="2"/>
</dbReference>
<dbReference type="EMBL" id="CABR01000148">
    <property type="protein sequence ID" value="CBI11518.1"/>
    <property type="molecule type" value="Genomic_DNA"/>
</dbReference>
<keyword evidence="1" id="KW-0449">Lipoprotein</keyword>
<reference evidence="1" key="1">
    <citation type="submission" date="2009-10" db="EMBL/GenBank/DDBJ databases">
        <title>Diversity of trophic interactions inside an arsenic-rich microbial ecosystem.</title>
        <authorList>
            <person name="Bertin P.N."/>
            <person name="Heinrich-Salmeron A."/>
            <person name="Pelletier E."/>
            <person name="Goulhen-Chollet F."/>
            <person name="Arsene-Ploetze F."/>
            <person name="Gallien S."/>
            <person name="Calteau A."/>
            <person name="Vallenet D."/>
            <person name="Casiot C."/>
            <person name="Chane-Woon-Ming B."/>
            <person name="Giloteaux L."/>
            <person name="Barakat M."/>
            <person name="Bonnefoy V."/>
            <person name="Bruneel O."/>
            <person name="Chandler M."/>
            <person name="Cleiss J."/>
            <person name="Duran R."/>
            <person name="Elbaz-Poulichet F."/>
            <person name="Fonknechten N."/>
            <person name="Lauga B."/>
            <person name="Mornico D."/>
            <person name="Ortet P."/>
            <person name="Schaeffer C."/>
            <person name="Siguier P."/>
            <person name="Alexander Thil Smith A."/>
            <person name="Van Dorsselaer A."/>
            <person name="Weissenbach J."/>
            <person name="Medigue C."/>
            <person name="Le Paslier D."/>
        </authorList>
    </citation>
    <scope>NUCLEOTIDE SEQUENCE</scope>
</reference>
<dbReference type="AlphaFoldDB" id="E6QW95"/>
<sequence length="319" mass="33513">MNRTTSSYGIHAHLFSYVLLLLGLLGTATAHADSAIPSRDVVNLDPQVITRASGTNATLGGDGVVTIAWSRTDVPVTVDGLKLPPPAGLGSWAAFMPTVDGAMVMGDTVVFQDELDAAMDTAFAHGLQVTALHNHFFYSDPPVFFMHINGHGDPATLAEGVRAVWGAIRSVRALQPSPAQQFAGGVPVLGHLDAVTISRALGQPVKDIQGVLKVSIGRTSTMDGMAIGGTLGLTTWIAFVGSDGLAVADGDFIMYGRDVQAVLHALRSAGFHIVALHNHMIGEKPAVYFTHFWGKGPALDLARGFKSALEAQVVADTKD</sequence>
<comment type="caution">
    <text evidence="1">The sequence shown here is derived from an EMBL/GenBank/DDBJ whole genome shotgun (WGS) entry which is preliminary data.</text>
</comment>
<name>E6QW95_9ZZZZ</name>
<organism evidence="1">
    <name type="scientific">mine drainage metagenome</name>
    <dbReference type="NCBI Taxonomy" id="410659"/>
    <lineage>
        <taxon>unclassified sequences</taxon>
        <taxon>metagenomes</taxon>
        <taxon>ecological metagenomes</taxon>
    </lineage>
</organism>
<gene>
    <name evidence="1" type="ORF">CARN7_2349</name>
</gene>
<accession>E6QW95</accession>
<proteinExistence type="predicted"/>
<protein>
    <submittedName>
        <fullName evidence="1">Putative conserved lipoprotein lpqo</fullName>
    </submittedName>
</protein>
<dbReference type="InterPro" id="IPR011094">
    <property type="entry name" value="Uncharacterised_LppY/LpqO"/>
</dbReference>